<keyword evidence="1" id="KW-0812">Transmembrane</keyword>
<dbReference type="AlphaFoldDB" id="A0A498J4D2"/>
<evidence type="ECO:0000256" key="1">
    <source>
        <dbReference type="SAM" id="Phobius"/>
    </source>
</evidence>
<accession>A0A498J4D2</accession>
<sequence length="427" mass="48098">MASKSLSNSSFITVPLNLLNLRSKNLSFGSWRNTRGNFSAKRLLLKSRLNSSLRRLNLWGTVPQNLLESMWNYARSVSNPSSSGKYLVMSPPRLGCLWTAFYCYCRDDSSWHSRTGRSDMSREPDVSVTSGLEKAMECPTVDEAFPAMNFLSSSTLEESPHPAHKYPCSHESHNHQQLTGCLRHPFQVQVDAKHAGSAVAAVDAAAAAVLLANEIMIGYRDSWSSPLVFVGLLVHGRRSLLRRQQGNLAARVFRFFLSFSGSTLGLGWVVVLAHFFVNVLAILHFHVIKDIFFRPAKQIVHSSFSELCCQNRLFHSSYISGKYSPCLFTNVTVNVLAILHFHVIKDIFFEPAKQIVHSFISELGCQNRLSHSPYISGNYGSPGLFIKATVSMLYIRVPVIFENFKALQSKRSFRLDHIFNFLCCRYT</sequence>
<dbReference type="Proteomes" id="UP000290289">
    <property type="component" value="Chromosome 10"/>
</dbReference>
<keyword evidence="1" id="KW-0472">Membrane</keyword>
<evidence type="ECO:0000313" key="2">
    <source>
        <dbReference type="EMBL" id="RXH88321.1"/>
    </source>
</evidence>
<comment type="caution">
    <text evidence="2">The sequence shown here is derived from an EMBL/GenBank/DDBJ whole genome shotgun (WGS) entry which is preliminary data.</text>
</comment>
<protein>
    <submittedName>
        <fullName evidence="2">Uncharacterized protein</fullName>
    </submittedName>
</protein>
<proteinExistence type="predicted"/>
<keyword evidence="3" id="KW-1185">Reference proteome</keyword>
<reference evidence="2 3" key="1">
    <citation type="submission" date="2018-10" db="EMBL/GenBank/DDBJ databases">
        <title>A high-quality apple genome assembly.</title>
        <authorList>
            <person name="Hu J."/>
        </authorList>
    </citation>
    <scope>NUCLEOTIDE SEQUENCE [LARGE SCALE GENOMIC DNA]</scope>
    <source>
        <strain evidence="3">cv. HFTH1</strain>
        <tissue evidence="2">Young leaf</tissue>
    </source>
</reference>
<feature type="transmembrane region" description="Helical" evidence="1">
    <location>
        <begin position="266"/>
        <end position="288"/>
    </location>
</feature>
<evidence type="ECO:0000313" key="3">
    <source>
        <dbReference type="Proteomes" id="UP000290289"/>
    </source>
</evidence>
<keyword evidence="1" id="KW-1133">Transmembrane helix</keyword>
<gene>
    <name evidence="2" type="ORF">DVH24_042392</name>
</gene>
<name>A0A498J4D2_MALDO</name>
<dbReference type="EMBL" id="RDQH01000336">
    <property type="protein sequence ID" value="RXH88321.1"/>
    <property type="molecule type" value="Genomic_DNA"/>
</dbReference>
<organism evidence="2 3">
    <name type="scientific">Malus domestica</name>
    <name type="common">Apple</name>
    <name type="synonym">Pyrus malus</name>
    <dbReference type="NCBI Taxonomy" id="3750"/>
    <lineage>
        <taxon>Eukaryota</taxon>
        <taxon>Viridiplantae</taxon>
        <taxon>Streptophyta</taxon>
        <taxon>Embryophyta</taxon>
        <taxon>Tracheophyta</taxon>
        <taxon>Spermatophyta</taxon>
        <taxon>Magnoliopsida</taxon>
        <taxon>eudicotyledons</taxon>
        <taxon>Gunneridae</taxon>
        <taxon>Pentapetalae</taxon>
        <taxon>rosids</taxon>
        <taxon>fabids</taxon>
        <taxon>Rosales</taxon>
        <taxon>Rosaceae</taxon>
        <taxon>Amygdaloideae</taxon>
        <taxon>Maleae</taxon>
        <taxon>Malus</taxon>
    </lineage>
</organism>